<organism evidence="9 10">
    <name type="scientific">Bosea lathyri</name>
    <dbReference type="NCBI Taxonomy" id="1036778"/>
    <lineage>
        <taxon>Bacteria</taxon>
        <taxon>Pseudomonadati</taxon>
        <taxon>Pseudomonadota</taxon>
        <taxon>Alphaproteobacteria</taxon>
        <taxon>Hyphomicrobiales</taxon>
        <taxon>Boseaceae</taxon>
        <taxon>Bosea</taxon>
    </lineage>
</organism>
<dbReference type="PANTHER" id="PTHR43386">
    <property type="entry name" value="OLIGOPEPTIDE TRANSPORT SYSTEM PERMEASE PROTEIN APPC"/>
    <property type="match status" value="1"/>
</dbReference>
<accession>A0A1H6DB15</accession>
<feature type="transmembrane region" description="Helical" evidence="7">
    <location>
        <begin position="260"/>
        <end position="285"/>
    </location>
</feature>
<evidence type="ECO:0000313" key="9">
    <source>
        <dbReference type="EMBL" id="SEG82053.1"/>
    </source>
</evidence>
<sequence>MASSNGLSELGPQEPGLKFIGWKVALRNPKLVIGTLLLVALIALAVFAPLIAGDPLALDPFRRLQKPSSELLLGADHLGRDVFARTVFGGRVSLLVGLASAGCAIIFGLIIGILAGYSHRVDAIVMRLMDGVMSLPTILLAIAMVAISGGGIGILVIAIMIPQIPSVARLVRSVVLSTKQLPFVEAAVCAGARTPRILLRHILPSTVAPLIVQSAYVCANAILTEAGLSFLGAGVPPEIPSWGNMISASRIYLPVAPWSVFAPGIALAAMVLAVNLLGDGIRIAVDPKSRRR</sequence>
<dbReference type="OrthoDB" id="9805884at2"/>
<dbReference type="AlphaFoldDB" id="A0A1H6DB15"/>
<dbReference type="Gene3D" id="1.10.3720.10">
    <property type="entry name" value="MetI-like"/>
    <property type="match status" value="1"/>
</dbReference>
<dbReference type="CDD" id="cd06261">
    <property type="entry name" value="TM_PBP2"/>
    <property type="match status" value="1"/>
</dbReference>
<feature type="transmembrane region" description="Helical" evidence="7">
    <location>
        <begin position="92"/>
        <end position="117"/>
    </location>
</feature>
<evidence type="ECO:0000256" key="4">
    <source>
        <dbReference type="ARBA" id="ARBA00022692"/>
    </source>
</evidence>
<dbReference type="PANTHER" id="PTHR43386:SF6">
    <property type="entry name" value="ABC TRANSPORTER PERMEASE PROTEIN"/>
    <property type="match status" value="1"/>
</dbReference>
<evidence type="ECO:0000256" key="2">
    <source>
        <dbReference type="ARBA" id="ARBA00022448"/>
    </source>
</evidence>
<comment type="subcellular location">
    <subcellularLocation>
        <location evidence="1 7">Cell membrane</location>
        <topology evidence="1 7">Multi-pass membrane protein</topology>
    </subcellularLocation>
</comment>
<evidence type="ECO:0000256" key="3">
    <source>
        <dbReference type="ARBA" id="ARBA00022475"/>
    </source>
</evidence>
<keyword evidence="3" id="KW-1003">Cell membrane</keyword>
<dbReference type="GO" id="GO:0005886">
    <property type="term" value="C:plasma membrane"/>
    <property type="evidence" value="ECO:0007669"/>
    <property type="project" value="UniProtKB-SubCell"/>
</dbReference>
<dbReference type="SUPFAM" id="SSF161098">
    <property type="entry name" value="MetI-like"/>
    <property type="match status" value="1"/>
</dbReference>
<keyword evidence="6 7" id="KW-0472">Membrane</keyword>
<dbReference type="Pfam" id="PF00528">
    <property type="entry name" value="BPD_transp_1"/>
    <property type="match status" value="1"/>
</dbReference>
<evidence type="ECO:0000256" key="5">
    <source>
        <dbReference type="ARBA" id="ARBA00022989"/>
    </source>
</evidence>
<evidence type="ECO:0000256" key="1">
    <source>
        <dbReference type="ARBA" id="ARBA00004651"/>
    </source>
</evidence>
<dbReference type="GO" id="GO:0055085">
    <property type="term" value="P:transmembrane transport"/>
    <property type="evidence" value="ECO:0007669"/>
    <property type="project" value="InterPro"/>
</dbReference>
<dbReference type="InterPro" id="IPR000515">
    <property type="entry name" value="MetI-like"/>
</dbReference>
<feature type="transmembrane region" description="Helical" evidence="7">
    <location>
        <begin position="138"/>
        <end position="161"/>
    </location>
</feature>
<dbReference type="InterPro" id="IPR050366">
    <property type="entry name" value="BP-dependent_transpt_permease"/>
</dbReference>
<keyword evidence="10" id="KW-1185">Reference proteome</keyword>
<keyword evidence="5 7" id="KW-1133">Transmembrane helix</keyword>
<dbReference type="RefSeq" id="WP_103875620.1">
    <property type="nucleotide sequence ID" value="NZ_FNUY01000019.1"/>
</dbReference>
<dbReference type="EMBL" id="FNUY01000019">
    <property type="protein sequence ID" value="SEG82053.1"/>
    <property type="molecule type" value="Genomic_DNA"/>
</dbReference>
<feature type="transmembrane region" description="Helical" evidence="7">
    <location>
        <begin position="31"/>
        <end position="52"/>
    </location>
</feature>
<comment type="similarity">
    <text evidence="7">Belongs to the binding-protein-dependent transport system permease family.</text>
</comment>
<proteinExistence type="inferred from homology"/>
<dbReference type="InterPro" id="IPR035906">
    <property type="entry name" value="MetI-like_sf"/>
</dbReference>
<evidence type="ECO:0000313" key="10">
    <source>
        <dbReference type="Proteomes" id="UP000236743"/>
    </source>
</evidence>
<feature type="domain" description="ABC transmembrane type-1" evidence="8">
    <location>
        <begin position="90"/>
        <end position="278"/>
    </location>
</feature>
<evidence type="ECO:0000259" key="8">
    <source>
        <dbReference type="PROSITE" id="PS50928"/>
    </source>
</evidence>
<reference evidence="9 10" key="1">
    <citation type="submission" date="2016-10" db="EMBL/GenBank/DDBJ databases">
        <authorList>
            <person name="de Groot N.N."/>
        </authorList>
    </citation>
    <scope>NUCLEOTIDE SEQUENCE [LARGE SCALE GENOMIC DNA]</scope>
    <source>
        <strain evidence="9 10">DSM 26656</strain>
    </source>
</reference>
<keyword evidence="4 7" id="KW-0812">Transmembrane</keyword>
<dbReference type="PROSITE" id="PS50928">
    <property type="entry name" value="ABC_TM1"/>
    <property type="match status" value="1"/>
</dbReference>
<evidence type="ECO:0000256" key="6">
    <source>
        <dbReference type="ARBA" id="ARBA00023136"/>
    </source>
</evidence>
<protein>
    <submittedName>
        <fullName evidence="9">Peptide/nickel transport system permease protein</fullName>
    </submittedName>
</protein>
<evidence type="ECO:0000256" key="7">
    <source>
        <dbReference type="RuleBase" id="RU363032"/>
    </source>
</evidence>
<gene>
    <name evidence="9" type="ORF">SAMN04488115_11966</name>
</gene>
<name>A0A1H6DB15_9HYPH</name>
<keyword evidence="2 7" id="KW-0813">Transport</keyword>
<dbReference type="Proteomes" id="UP000236743">
    <property type="component" value="Unassembled WGS sequence"/>
</dbReference>